<dbReference type="InterPro" id="IPR042204">
    <property type="entry name" value="2Fe-2S-bd_N"/>
</dbReference>
<evidence type="ECO:0000313" key="3">
    <source>
        <dbReference type="Proteomes" id="UP000193207"/>
    </source>
</evidence>
<dbReference type="Gene3D" id="3.10.20.440">
    <property type="entry name" value="2Fe-2S iron-sulphur cluster binding domain, sarcosine oxidase, alpha subunit, N-terminal domain"/>
    <property type="match status" value="1"/>
</dbReference>
<dbReference type="Proteomes" id="UP000193207">
    <property type="component" value="Unassembled WGS sequence"/>
</dbReference>
<reference evidence="2 3" key="1">
    <citation type="submission" date="2017-03" db="EMBL/GenBank/DDBJ databases">
        <authorList>
            <person name="Afonso C.L."/>
            <person name="Miller P.J."/>
            <person name="Scott M.A."/>
            <person name="Spackman E."/>
            <person name="Goraichik I."/>
            <person name="Dimitrov K.M."/>
            <person name="Suarez D.L."/>
            <person name="Swayne D.E."/>
        </authorList>
    </citation>
    <scope>NUCLEOTIDE SEQUENCE [LARGE SCALE GENOMIC DNA]</scope>
    <source>
        <strain evidence="2 3">CECT 8110</strain>
    </source>
</reference>
<gene>
    <name evidence="2" type="primary">hcnA</name>
    <name evidence="2" type="ORF">ROH8110_02883</name>
</gene>
<dbReference type="RefSeq" id="WP_085818386.1">
    <property type="nucleotide sequence ID" value="NZ_FWFU01000003.1"/>
</dbReference>
<dbReference type="AlphaFoldDB" id="A0A1X6ZI58"/>
<sequence length="98" mass="10614">MFKRSNDEMPDSGARIGFTWNGRSLSGCDGDTVASALLGAGVRANRVHPVSGQERAPFCMMGTCFECLVEIDGVPNRQACQVRLKEGMAIRPQIGARR</sequence>
<dbReference type="GO" id="GO:0050622">
    <property type="term" value="F:glycine dehydrogenase (cyanide-forming) activity"/>
    <property type="evidence" value="ECO:0007669"/>
    <property type="project" value="UniProtKB-EC"/>
</dbReference>
<protein>
    <submittedName>
        <fullName evidence="2">Hydrogen cyanide synthase subunit HcnA</fullName>
        <ecNumber evidence="2">1.4.99.5</ecNumber>
    </submittedName>
</protein>
<keyword evidence="3" id="KW-1185">Reference proteome</keyword>
<dbReference type="Pfam" id="PF13510">
    <property type="entry name" value="Fer2_4"/>
    <property type="match status" value="1"/>
</dbReference>
<evidence type="ECO:0000313" key="2">
    <source>
        <dbReference type="EMBL" id="SLN52000.1"/>
    </source>
</evidence>
<keyword evidence="1 2" id="KW-0560">Oxidoreductase</keyword>
<organism evidence="2 3">
    <name type="scientific">Roseovarius halotolerans</name>
    <dbReference type="NCBI Taxonomy" id="505353"/>
    <lineage>
        <taxon>Bacteria</taxon>
        <taxon>Pseudomonadati</taxon>
        <taxon>Pseudomonadota</taxon>
        <taxon>Alphaproteobacteria</taxon>
        <taxon>Rhodobacterales</taxon>
        <taxon>Roseobacteraceae</taxon>
        <taxon>Roseovarius</taxon>
    </lineage>
</organism>
<accession>A0A1X6ZI58</accession>
<dbReference type="SUPFAM" id="SSF54292">
    <property type="entry name" value="2Fe-2S ferredoxin-like"/>
    <property type="match status" value="1"/>
</dbReference>
<proteinExistence type="predicted"/>
<dbReference type="OrthoDB" id="573392at2"/>
<dbReference type="InterPro" id="IPR036010">
    <property type="entry name" value="2Fe-2S_ferredoxin-like_sf"/>
</dbReference>
<evidence type="ECO:0000256" key="1">
    <source>
        <dbReference type="ARBA" id="ARBA00023002"/>
    </source>
</evidence>
<name>A0A1X6ZI58_9RHOB</name>
<dbReference type="EMBL" id="FWFU01000003">
    <property type="protein sequence ID" value="SLN52000.1"/>
    <property type="molecule type" value="Genomic_DNA"/>
</dbReference>
<dbReference type="EC" id="1.4.99.5" evidence="2"/>
<dbReference type="GO" id="GO:0051536">
    <property type="term" value="F:iron-sulfur cluster binding"/>
    <property type="evidence" value="ECO:0007669"/>
    <property type="project" value="InterPro"/>
</dbReference>